<proteinExistence type="predicted"/>
<dbReference type="PROSITE" id="PS51184">
    <property type="entry name" value="JMJC"/>
    <property type="match status" value="1"/>
</dbReference>
<dbReference type="OrthoDB" id="3776825at2"/>
<organism evidence="2 3">
    <name type="scientific">Nocardioides dokdonensis FR1436</name>
    <dbReference type="NCBI Taxonomy" id="1300347"/>
    <lineage>
        <taxon>Bacteria</taxon>
        <taxon>Bacillati</taxon>
        <taxon>Actinomycetota</taxon>
        <taxon>Actinomycetes</taxon>
        <taxon>Propionibacteriales</taxon>
        <taxon>Nocardioidaceae</taxon>
        <taxon>Nocardioides</taxon>
    </lineage>
</organism>
<dbReference type="Gene3D" id="2.60.120.650">
    <property type="entry name" value="Cupin"/>
    <property type="match status" value="1"/>
</dbReference>
<dbReference type="InterPro" id="IPR003347">
    <property type="entry name" value="JmjC_dom"/>
</dbReference>
<evidence type="ECO:0000313" key="3">
    <source>
        <dbReference type="Proteomes" id="UP000077868"/>
    </source>
</evidence>
<dbReference type="Pfam" id="PF08007">
    <property type="entry name" value="JmjC_2"/>
    <property type="match status" value="1"/>
</dbReference>
<dbReference type="STRING" id="1300347.I601_2787"/>
<dbReference type="KEGG" id="ndk:I601_2787"/>
<dbReference type="Proteomes" id="UP000077868">
    <property type="component" value="Chromosome"/>
</dbReference>
<accession>A0A1A9GNN3</accession>
<evidence type="ECO:0000313" key="2">
    <source>
        <dbReference type="EMBL" id="ANH39203.1"/>
    </source>
</evidence>
<dbReference type="EMBL" id="CP015079">
    <property type="protein sequence ID" value="ANH39203.1"/>
    <property type="molecule type" value="Genomic_DNA"/>
</dbReference>
<feature type="domain" description="JmjC" evidence="1">
    <location>
        <begin position="96"/>
        <end position="247"/>
    </location>
</feature>
<dbReference type="CDD" id="cd02208">
    <property type="entry name" value="cupin_RmlC-like"/>
    <property type="match status" value="1"/>
</dbReference>
<dbReference type="SUPFAM" id="SSF51197">
    <property type="entry name" value="Clavaminate synthase-like"/>
    <property type="match status" value="1"/>
</dbReference>
<reference evidence="2 3" key="1">
    <citation type="submission" date="2016-03" db="EMBL/GenBank/DDBJ databases">
        <title>Complete genome sequence of a soil Actinobacterium, Nocardioides dokdonensis FR1436.</title>
        <authorList>
            <person name="Kwon S.-K."/>
            <person name="Kim K."/>
            <person name="Kim J.F."/>
        </authorList>
    </citation>
    <scope>NUCLEOTIDE SEQUENCE [LARGE SCALE GENOMIC DNA]</scope>
    <source>
        <strain evidence="2 3">FR1436</strain>
    </source>
</reference>
<evidence type="ECO:0000259" key="1">
    <source>
        <dbReference type="PROSITE" id="PS51184"/>
    </source>
</evidence>
<protein>
    <submittedName>
        <fullName evidence="2">Cupin superfamily protein</fullName>
    </submittedName>
</protein>
<dbReference type="AlphaFoldDB" id="A0A1A9GNN3"/>
<keyword evidence="3" id="KW-1185">Reference proteome</keyword>
<sequence>MTSLLHLDEQSVRSLRTAGETGQPQEVTHALRSHALLTLEALADLAVSLPADSIEHNVGALPDVVADGRAPRLEVGPEGLREMILGLETNGAWCVVKNVEQDPAYSALLDSCLDEIEDLVSGPGQAYKREGFVFLSAPGSMTPSHIDPEHNVLLQVQGTKTMVTGSWATPDARAAEAERLVGGGHRNLQHDIEDPVEHHLEPGDGIYVPPYTQHKVVNGPALSISLSVTWRSRALADEVKVLRANTHLRRAGLSPAAPGTRPAVDRTKATAMSVAEKAKAAVRRSR</sequence>
<dbReference type="RefSeq" id="WP_068110757.1">
    <property type="nucleotide sequence ID" value="NZ_CP015079.1"/>
</dbReference>
<name>A0A1A9GNN3_9ACTN</name>
<gene>
    <name evidence="2" type="ORF">I601_2787</name>
</gene>
<dbReference type="PATRIC" id="fig|1300347.3.peg.2784"/>